<dbReference type="RefSeq" id="WP_055429295.1">
    <property type="nucleotide sequence ID" value="NZ_CP015105.1"/>
</dbReference>
<dbReference type="EMBL" id="FOIW01000001">
    <property type="protein sequence ID" value="SEV88014.1"/>
    <property type="molecule type" value="Genomic_DNA"/>
</dbReference>
<evidence type="ECO:0000313" key="7">
    <source>
        <dbReference type="Proteomes" id="UP000250136"/>
    </source>
</evidence>
<keyword evidence="3" id="KW-0378">Hydrolase</keyword>
<proteinExistence type="predicted"/>
<dbReference type="Gene3D" id="1.10.287.1080">
    <property type="entry name" value="MazG-like"/>
    <property type="match status" value="1"/>
</dbReference>
<keyword evidence="7" id="KW-1185">Reference proteome</keyword>
<dbReference type="Proteomes" id="UP000051862">
    <property type="component" value="Unassembled WGS sequence"/>
</dbReference>
<gene>
    <name evidence="2" type="ORF">A3L14_06755</name>
    <name evidence="3" type="ORF">AMR53_05485</name>
    <name evidence="4" type="ORF">SAMN05216170_0599</name>
</gene>
<reference evidence="4 6" key="3">
    <citation type="submission" date="2016-10" db="EMBL/GenBank/DDBJ databases">
        <authorList>
            <person name="de Groot N.N."/>
        </authorList>
    </citation>
    <scope>NUCLEOTIDE SEQUENCE [LARGE SCALE GENOMIC DNA]</scope>
    <source>
        <strain evidence="4 6">OGL-20</strain>
    </source>
</reference>
<dbReference type="PATRIC" id="fig|277988.4.peg.1151"/>
<evidence type="ECO:0000313" key="4">
    <source>
        <dbReference type="EMBL" id="SEV88014.1"/>
    </source>
</evidence>
<dbReference type="Proteomes" id="UP000182125">
    <property type="component" value="Unassembled WGS sequence"/>
</dbReference>
<organism evidence="3 5">
    <name type="scientific">Thermococcus thioreducens</name>
    <dbReference type="NCBI Taxonomy" id="277988"/>
    <lineage>
        <taxon>Archaea</taxon>
        <taxon>Methanobacteriati</taxon>
        <taxon>Methanobacteriota</taxon>
        <taxon>Thermococci</taxon>
        <taxon>Thermococcales</taxon>
        <taxon>Thermococcaceae</taxon>
        <taxon>Thermococcus</taxon>
    </lineage>
</organism>
<sequence length="97" mass="11261">MEIREFQKLIHDIYFHKDSKRGVDKTFLWFVEEVGELSEAIRKNDRKAMEEEFADVLAWLASLANLLGIDIEEAAKKKYPGVCPYCGNNPCTCEEKF</sequence>
<evidence type="ECO:0000313" key="6">
    <source>
        <dbReference type="Proteomes" id="UP000182125"/>
    </source>
</evidence>
<reference evidence="3 5" key="1">
    <citation type="submission" date="2015-08" db="EMBL/GenBank/DDBJ databases">
        <title>Thermococcus thioreducens DSM 14981 genome sequencing.</title>
        <authorList>
            <person name="Hong S.-J."/>
            <person name="Kim M.-C."/>
            <person name="Shin J.-H."/>
        </authorList>
    </citation>
    <scope>NUCLEOTIDE SEQUENCE [LARGE SCALE GENOMIC DNA]</scope>
    <source>
        <strain evidence="3 5">DSM 14981</strain>
    </source>
</reference>
<dbReference type="EMBL" id="LIXN01000008">
    <property type="protein sequence ID" value="KQH82400.1"/>
    <property type="molecule type" value="Genomic_DNA"/>
</dbReference>
<evidence type="ECO:0000313" key="3">
    <source>
        <dbReference type="EMBL" id="KQH82400.1"/>
    </source>
</evidence>
<reference evidence="2 7" key="2">
    <citation type="submission" date="2016-04" db="EMBL/GenBank/DDBJ databases">
        <title>Complete genome sequence of Thermococcus thioreducens type strain OGL-20P.</title>
        <authorList>
            <person name="Oger P.M."/>
        </authorList>
    </citation>
    <scope>NUCLEOTIDE SEQUENCE [LARGE SCALE GENOMIC DNA]</scope>
    <source>
        <strain evidence="2 7">OGL-20P</strain>
    </source>
</reference>
<dbReference type="Pfam" id="PF03819">
    <property type="entry name" value="MazG"/>
    <property type="match status" value="1"/>
</dbReference>
<dbReference type="GeneID" id="33334108"/>
<feature type="domain" description="NTP pyrophosphohydrolase MazG-like" evidence="1">
    <location>
        <begin position="25"/>
        <end position="86"/>
    </location>
</feature>
<evidence type="ECO:0000313" key="5">
    <source>
        <dbReference type="Proteomes" id="UP000051862"/>
    </source>
</evidence>
<dbReference type="InterPro" id="IPR004518">
    <property type="entry name" value="MazG-like_dom"/>
</dbReference>
<name>A0A0Q2UNW2_9EURY</name>
<accession>A0A0Q2UNW2</accession>
<dbReference type="PANTHER" id="PTHR42702">
    <property type="entry name" value="NUCLEOTIDE PYROPHOSPHOHYDROLASE"/>
    <property type="match status" value="1"/>
</dbReference>
<dbReference type="STRING" id="277988.SAMN05216170_0599"/>
<dbReference type="SUPFAM" id="SSF101386">
    <property type="entry name" value="all-alpha NTP pyrophosphatases"/>
    <property type="match status" value="1"/>
</dbReference>
<dbReference type="Proteomes" id="UP000250136">
    <property type="component" value="Chromosome"/>
</dbReference>
<dbReference type="AlphaFoldDB" id="A0A0Q2UNW2"/>
<evidence type="ECO:0000313" key="2">
    <source>
        <dbReference type="EMBL" id="ASJ12605.1"/>
    </source>
</evidence>
<dbReference type="PANTHER" id="PTHR42702:SF1">
    <property type="entry name" value="REGULATORY PROTEIN FOR BETA-LACTAMASE"/>
    <property type="match status" value="1"/>
</dbReference>
<protein>
    <submittedName>
        <fullName evidence="4">NTP pyrophosphatase, house-cleaning of non-canonical NTPs</fullName>
    </submittedName>
    <submittedName>
        <fullName evidence="3">Nucleotide pyrophosphohydrolase</fullName>
    </submittedName>
</protein>
<dbReference type="GO" id="GO:0016787">
    <property type="term" value="F:hydrolase activity"/>
    <property type="evidence" value="ECO:0007669"/>
    <property type="project" value="UniProtKB-KW"/>
</dbReference>
<dbReference type="OrthoDB" id="49823at2157"/>
<dbReference type="CDD" id="cd11535">
    <property type="entry name" value="NTP-PPase_SsMazG"/>
    <property type="match status" value="1"/>
</dbReference>
<evidence type="ECO:0000259" key="1">
    <source>
        <dbReference type="Pfam" id="PF03819"/>
    </source>
</evidence>
<dbReference type="EMBL" id="CP015105">
    <property type="protein sequence ID" value="ASJ12605.1"/>
    <property type="molecule type" value="Genomic_DNA"/>
</dbReference>
<dbReference type="KEGG" id="ttd:A3L14_06755"/>